<gene>
    <name evidence="1" type="ORF">BDW02DRAFT_602045</name>
</gene>
<name>A0A6A5K6B9_9PLEO</name>
<dbReference type="SUPFAM" id="SSF53335">
    <property type="entry name" value="S-adenosyl-L-methionine-dependent methyltransferases"/>
    <property type="match status" value="1"/>
</dbReference>
<dbReference type="PANTHER" id="PTHR14614">
    <property type="entry name" value="HEPATOCELLULAR CARCINOMA-ASSOCIATED ANTIGEN"/>
    <property type="match status" value="1"/>
</dbReference>
<sequence length="356" mass="39041">MRYVRFLKTPRVVAEKSTSRNEVCCLVTITSDLGDFFLPYDIELSAELLGCAGPKEYVLVWKTVQWTGGMRSLSIAIPLSKTQQSWAGLRVRVGAGPKRTHDDYASLSEQDARGVVSAWSATFAPNVEAQKLVERRFKPPQGPISGIWEETGESIARHLWDAGIALSCHLVELTNKNTELSKALLPPVVSSPLRVLELGTGCGMVGITLAQTIADARVTLTDLPEAREIVQRNIDTASRAKGASLVFQELDWDTEIPLQLQKSLKHLALVVAADCTYNPDSSPALVNTLSRLAKMSSGVIIAVAMKMRHSSEEIFFDLMAAAGFQETSKIMFPLPGDEEIGEEIVYLHVYKYATCS</sequence>
<dbReference type="GO" id="GO:0008757">
    <property type="term" value="F:S-adenosylmethionine-dependent methyltransferase activity"/>
    <property type="evidence" value="ECO:0007669"/>
    <property type="project" value="UniProtKB-ARBA"/>
</dbReference>
<dbReference type="GO" id="GO:0005829">
    <property type="term" value="C:cytosol"/>
    <property type="evidence" value="ECO:0007669"/>
    <property type="project" value="TreeGrafter"/>
</dbReference>
<proteinExistence type="predicted"/>
<dbReference type="InterPro" id="IPR019410">
    <property type="entry name" value="Methyltransf_16"/>
</dbReference>
<dbReference type="OrthoDB" id="413520at2759"/>
<reference evidence="1" key="1">
    <citation type="submission" date="2020-01" db="EMBL/GenBank/DDBJ databases">
        <authorList>
            <consortium name="DOE Joint Genome Institute"/>
            <person name="Haridas S."/>
            <person name="Albert R."/>
            <person name="Binder M."/>
            <person name="Bloem J."/>
            <person name="Labutti K."/>
            <person name="Salamov A."/>
            <person name="Andreopoulos B."/>
            <person name="Baker S.E."/>
            <person name="Barry K."/>
            <person name="Bills G."/>
            <person name="Bluhm B.H."/>
            <person name="Cannon C."/>
            <person name="Castanera R."/>
            <person name="Culley D.E."/>
            <person name="Daum C."/>
            <person name="Ezra D."/>
            <person name="Gonzalez J.B."/>
            <person name="Henrissat B."/>
            <person name="Kuo A."/>
            <person name="Liang C."/>
            <person name="Lipzen A."/>
            <person name="Lutzoni F."/>
            <person name="Magnuson J."/>
            <person name="Mondo S."/>
            <person name="Nolan M."/>
            <person name="Ohm R."/>
            <person name="Pangilinan J."/>
            <person name="Park H.-J."/>
            <person name="Ramirez L."/>
            <person name="Alfaro M."/>
            <person name="Sun H."/>
            <person name="Tritt A."/>
            <person name="Yoshinaga Y."/>
            <person name="Zwiers L.-H."/>
            <person name="Turgeon B.G."/>
            <person name="Goodwin S.B."/>
            <person name="Spatafora J.W."/>
            <person name="Crous P.W."/>
            <person name="Grigoriev I.V."/>
        </authorList>
    </citation>
    <scope>NUCLEOTIDE SEQUENCE</scope>
    <source>
        <strain evidence="1">P77</strain>
    </source>
</reference>
<dbReference type="EMBL" id="ML975414">
    <property type="protein sequence ID" value="KAF1830004.1"/>
    <property type="molecule type" value="Genomic_DNA"/>
</dbReference>
<dbReference type="Gene3D" id="3.40.50.150">
    <property type="entry name" value="Vaccinia Virus protein VP39"/>
    <property type="match status" value="1"/>
</dbReference>
<evidence type="ECO:0000313" key="1">
    <source>
        <dbReference type="EMBL" id="KAF1830004.1"/>
    </source>
</evidence>
<keyword evidence="2" id="KW-1185">Reference proteome</keyword>
<organism evidence="1 2">
    <name type="scientific">Decorospora gaudefroyi</name>
    <dbReference type="NCBI Taxonomy" id="184978"/>
    <lineage>
        <taxon>Eukaryota</taxon>
        <taxon>Fungi</taxon>
        <taxon>Dikarya</taxon>
        <taxon>Ascomycota</taxon>
        <taxon>Pezizomycotina</taxon>
        <taxon>Dothideomycetes</taxon>
        <taxon>Pleosporomycetidae</taxon>
        <taxon>Pleosporales</taxon>
        <taxon>Pleosporineae</taxon>
        <taxon>Pleosporaceae</taxon>
        <taxon>Decorospora</taxon>
    </lineage>
</organism>
<evidence type="ECO:0000313" key="2">
    <source>
        <dbReference type="Proteomes" id="UP000800040"/>
    </source>
</evidence>
<dbReference type="AlphaFoldDB" id="A0A6A5K6B9"/>
<dbReference type="InterPro" id="IPR029063">
    <property type="entry name" value="SAM-dependent_MTases_sf"/>
</dbReference>
<dbReference type="PANTHER" id="PTHR14614:SF132">
    <property type="entry name" value="PROTEIN-LYSINE METHYLTRANSFERASE C42C1.13"/>
    <property type="match status" value="1"/>
</dbReference>
<dbReference type="Proteomes" id="UP000800040">
    <property type="component" value="Unassembled WGS sequence"/>
</dbReference>
<protein>
    <submittedName>
        <fullName evidence="1">Uncharacterized protein</fullName>
    </submittedName>
</protein>
<dbReference type="Pfam" id="PF10294">
    <property type="entry name" value="Methyltransf_16"/>
    <property type="match status" value="1"/>
</dbReference>
<accession>A0A6A5K6B9</accession>